<dbReference type="EMBL" id="JARAKH010000008">
    <property type="protein sequence ID" value="KAK8401479.1"/>
    <property type="molecule type" value="Genomic_DNA"/>
</dbReference>
<evidence type="ECO:0000313" key="4">
    <source>
        <dbReference type="Proteomes" id="UP001487740"/>
    </source>
</evidence>
<dbReference type="AlphaFoldDB" id="A0AAW0UMV5"/>
<evidence type="ECO:0000259" key="2">
    <source>
        <dbReference type="Pfam" id="PF13358"/>
    </source>
</evidence>
<dbReference type="InterPro" id="IPR038717">
    <property type="entry name" value="Tc1-like_DDE_dom"/>
</dbReference>
<evidence type="ECO:0008006" key="5">
    <source>
        <dbReference type="Google" id="ProtNLM"/>
    </source>
</evidence>
<reference evidence="3 4" key="1">
    <citation type="submission" date="2023-03" db="EMBL/GenBank/DDBJ databases">
        <title>High-quality genome of Scylla paramamosain provides insights in environmental adaptation.</title>
        <authorList>
            <person name="Zhang L."/>
        </authorList>
    </citation>
    <scope>NUCLEOTIDE SEQUENCE [LARGE SCALE GENOMIC DNA]</scope>
    <source>
        <strain evidence="3">LZ_2023a</strain>
        <tissue evidence="3">Muscle</tissue>
    </source>
</reference>
<dbReference type="GO" id="GO:0015074">
    <property type="term" value="P:DNA integration"/>
    <property type="evidence" value="ECO:0007669"/>
    <property type="project" value="InterPro"/>
</dbReference>
<keyword evidence="4" id="KW-1185">Reference proteome</keyword>
<comment type="caution">
    <text evidence="3">The sequence shown here is derived from an EMBL/GenBank/DDBJ whole genome shotgun (WGS) entry which is preliminary data.</text>
</comment>
<feature type="domain" description="Transposase Tc1-like" evidence="1">
    <location>
        <begin position="16"/>
        <end position="84"/>
    </location>
</feature>
<dbReference type="Pfam" id="PF13358">
    <property type="entry name" value="DDE_3"/>
    <property type="match status" value="1"/>
</dbReference>
<dbReference type="GO" id="GO:0006313">
    <property type="term" value="P:DNA transposition"/>
    <property type="evidence" value="ECO:0007669"/>
    <property type="project" value="InterPro"/>
</dbReference>
<dbReference type="GO" id="GO:0003677">
    <property type="term" value="F:DNA binding"/>
    <property type="evidence" value="ECO:0007669"/>
    <property type="project" value="InterPro"/>
</dbReference>
<dbReference type="Gene3D" id="3.30.420.10">
    <property type="entry name" value="Ribonuclease H-like superfamily/Ribonuclease H"/>
    <property type="match status" value="1"/>
</dbReference>
<name>A0AAW0UMV5_SCYPA</name>
<organism evidence="3 4">
    <name type="scientific">Scylla paramamosain</name>
    <name type="common">Mud crab</name>
    <dbReference type="NCBI Taxonomy" id="85552"/>
    <lineage>
        <taxon>Eukaryota</taxon>
        <taxon>Metazoa</taxon>
        <taxon>Ecdysozoa</taxon>
        <taxon>Arthropoda</taxon>
        <taxon>Crustacea</taxon>
        <taxon>Multicrustacea</taxon>
        <taxon>Malacostraca</taxon>
        <taxon>Eumalacostraca</taxon>
        <taxon>Eucarida</taxon>
        <taxon>Decapoda</taxon>
        <taxon>Pleocyemata</taxon>
        <taxon>Brachyura</taxon>
        <taxon>Eubrachyura</taxon>
        <taxon>Portunoidea</taxon>
        <taxon>Portunidae</taxon>
        <taxon>Portuninae</taxon>
        <taxon>Scylla</taxon>
    </lineage>
</organism>
<dbReference type="InterPro" id="IPR002492">
    <property type="entry name" value="Transposase_Tc1-like"/>
</dbReference>
<dbReference type="PANTHER" id="PTHR23022">
    <property type="entry name" value="TRANSPOSABLE ELEMENT-RELATED"/>
    <property type="match status" value="1"/>
</dbReference>
<protein>
    <recommendedName>
        <fullName evidence="5">Transposase</fullName>
    </recommendedName>
</protein>
<gene>
    <name evidence="3" type="ORF">O3P69_001005</name>
</gene>
<dbReference type="Pfam" id="PF01498">
    <property type="entry name" value="HTH_Tnp_Tc3_2"/>
    <property type="match status" value="1"/>
</dbReference>
<dbReference type="InterPro" id="IPR036397">
    <property type="entry name" value="RNaseH_sf"/>
</dbReference>
<evidence type="ECO:0000313" key="3">
    <source>
        <dbReference type="EMBL" id="KAK8401479.1"/>
    </source>
</evidence>
<sequence length="285" mass="32426">MVVGGAQRLVAGTLAHIKRQLDQNPHLTARQLKEQNPMLLQDVSVRTIQKNIQTKLNYRKMRARNKPFVSEVHRKKRLAFVQKYSSWTLDEWRRVLWTDEATFRVSDTKGKKVWRRKGSDPHDPKFTAKSVKHPPSLMAWGAFSYGGVADLHIFPKGQSVTKDVYLSLLDSRLADCFAATGGEVLQQDGAPCHTAHIVKEWLVSSQVECIPDWPANSPDMSPIENLWGIVKCKLRNEDTSTLPKLECALRRAWSSVSQETVEKLADSLPSRLMEVRKRKGYPISK</sequence>
<evidence type="ECO:0000259" key="1">
    <source>
        <dbReference type="Pfam" id="PF01498"/>
    </source>
</evidence>
<dbReference type="Proteomes" id="UP001487740">
    <property type="component" value="Unassembled WGS sequence"/>
</dbReference>
<dbReference type="PANTHER" id="PTHR23022:SF119">
    <property type="entry name" value="TC1-LIKE TRANSPOSASE DDE DOMAIN-CONTAINING PROTEIN"/>
    <property type="match status" value="1"/>
</dbReference>
<accession>A0AAW0UMV5</accession>
<proteinExistence type="predicted"/>
<feature type="domain" description="Tc1-like transposase DDE" evidence="2">
    <location>
        <begin position="94"/>
        <end position="240"/>
    </location>
</feature>
<dbReference type="InterPro" id="IPR052338">
    <property type="entry name" value="Transposase_5"/>
</dbReference>